<sequence>MEIRVLRYFLEIAREENMTRAAERLHISQPSLSRQMKELETELGKKLFVRSSYSIHLTNEGMLLRKRAEDLLEMADKITNEFKSMDDIAGGDVYIGCAESYLIKYLAFAVKRLNQRYPGIHYHTVSGDTEIVAERLDRGLSDMAFIVEPPDLSKYNYLEVPENDTWGAIMRKDCPLAEKKAIQLEDLLPYPVFCSEQSAKVDLPRWCGEKIDQLNIMATFNLTNNGAVFVREGLGIALTFDRIIELTPDSELCFRPISPALHTKMYVIWKKYQVFTPAAQLLLDELKQVLQKKD</sequence>
<comment type="similarity">
    <text evidence="1">Belongs to the LysR transcriptional regulatory family.</text>
</comment>
<dbReference type="Gene3D" id="1.10.10.10">
    <property type="entry name" value="Winged helix-like DNA-binding domain superfamily/Winged helix DNA-binding domain"/>
    <property type="match status" value="1"/>
</dbReference>
<evidence type="ECO:0000256" key="1">
    <source>
        <dbReference type="ARBA" id="ARBA00009437"/>
    </source>
</evidence>
<evidence type="ECO:0000259" key="5">
    <source>
        <dbReference type="PROSITE" id="PS50931"/>
    </source>
</evidence>
<dbReference type="CDD" id="cd05466">
    <property type="entry name" value="PBP2_LTTR_substrate"/>
    <property type="match status" value="1"/>
</dbReference>
<dbReference type="InterPro" id="IPR005119">
    <property type="entry name" value="LysR_subst-bd"/>
</dbReference>
<evidence type="ECO:0000313" key="6">
    <source>
        <dbReference type="EMBL" id="CUO59062.1"/>
    </source>
</evidence>
<dbReference type="Proteomes" id="UP000095544">
    <property type="component" value="Unassembled WGS sequence"/>
</dbReference>
<proteinExistence type="inferred from homology"/>
<dbReference type="AlphaFoldDB" id="A0A174G9B6"/>
<feature type="domain" description="HTH lysR-type" evidence="5">
    <location>
        <begin position="1"/>
        <end position="58"/>
    </location>
</feature>
<dbReference type="STRING" id="39482.ERS852491_02670"/>
<dbReference type="InterPro" id="IPR050950">
    <property type="entry name" value="HTH-type_LysR_regulators"/>
</dbReference>
<name>A0A174G9B6_9FIRM</name>
<reference evidence="6 7" key="1">
    <citation type="submission" date="2015-09" db="EMBL/GenBank/DDBJ databases">
        <authorList>
            <consortium name="Pathogen Informatics"/>
        </authorList>
    </citation>
    <scope>NUCLEOTIDE SEQUENCE [LARGE SCALE GENOMIC DNA]</scope>
    <source>
        <strain evidence="6 7">2789STDY5834876</strain>
    </source>
</reference>
<gene>
    <name evidence="6" type="primary">hcaR_3</name>
    <name evidence="6" type="ORF">ERS852491_02670</name>
</gene>
<protein>
    <submittedName>
        <fullName evidence="6">Hca operon transcriptional activator</fullName>
    </submittedName>
</protein>
<evidence type="ECO:0000313" key="7">
    <source>
        <dbReference type="Proteomes" id="UP000095544"/>
    </source>
</evidence>
<dbReference type="Pfam" id="PF03466">
    <property type="entry name" value="LysR_substrate"/>
    <property type="match status" value="1"/>
</dbReference>
<accession>A0A174G9B6</accession>
<dbReference type="Pfam" id="PF00126">
    <property type="entry name" value="HTH_1"/>
    <property type="match status" value="1"/>
</dbReference>
<dbReference type="RefSeq" id="WP_055153550.1">
    <property type="nucleotide sequence ID" value="NZ_CYZU01000024.1"/>
</dbReference>
<dbReference type="FunFam" id="1.10.10.10:FF:000001">
    <property type="entry name" value="LysR family transcriptional regulator"/>
    <property type="match status" value="1"/>
</dbReference>
<dbReference type="SUPFAM" id="SSF53850">
    <property type="entry name" value="Periplasmic binding protein-like II"/>
    <property type="match status" value="1"/>
</dbReference>
<dbReference type="GO" id="GO:0003700">
    <property type="term" value="F:DNA-binding transcription factor activity"/>
    <property type="evidence" value="ECO:0007669"/>
    <property type="project" value="InterPro"/>
</dbReference>
<dbReference type="OrthoDB" id="9803714at2"/>
<evidence type="ECO:0000256" key="4">
    <source>
        <dbReference type="ARBA" id="ARBA00023163"/>
    </source>
</evidence>
<dbReference type="PROSITE" id="PS50931">
    <property type="entry name" value="HTH_LYSR"/>
    <property type="match status" value="1"/>
</dbReference>
<dbReference type="PRINTS" id="PR00039">
    <property type="entry name" value="HTHLYSR"/>
</dbReference>
<evidence type="ECO:0000256" key="2">
    <source>
        <dbReference type="ARBA" id="ARBA00023015"/>
    </source>
</evidence>
<organism evidence="6 7">
    <name type="scientific">Faecalicatena contorta</name>
    <dbReference type="NCBI Taxonomy" id="39482"/>
    <lineage>
        <taxon>Bacteria</taxon>
        <taxon>Bacillati</taxon>
        <taxon>Bacillota</taxon>
        <taxon>Clostridia</taxon>
        <taxon>Lachnospirales</taxon>
        <taxon>Lachnospiraceae</taxon>
        <taxon>Faecalicatena</taxon>
    </lineage>
</organism>
<keyword evidence="4" id="KW-0804">Transcription</keyword>
<dbReference type="InterPro" id="IPR000847">
    <property type="entry name" value="LysR_HTH_N"/>
</dbReference>
<dbReference type="SUPFAM" id="SSF46785">
    <property type="entry name" value="Winged helix' DNA-binding domain"/>
    <property type="match status" value="1"/>
</dbReference>
<dbReference type="EMBL" id="CYZU01000024">
    <property type="protein sequence ID" value="CUO59062.1"/>
    <property type="molecule type" value="Genomic_DNA"/>
</dbReference>
<keyword evidence="2" id="KW-0805">Transcription regulation</keyword>
<dbReference type="GO" id="GO:0005829">
    <property type="term" value="C:cytosol"/>
    <property type="evidence" value="ECO:0007669"/>
    <property type="project" value="TreeGrafter"/>
</dbReference>
<dbReference type="InterPro" id="IPR036388">
    <property type="entry name" value="WH-like_DNA-bd_sf"/>
</dbReference>
<dbReference type="PANTHER" id="PTHR30419">
    <property type="entry name" value="HTH-TYPE TRANSCRIPTIONAL REGULATOR YBHD"/>
    <property type="match status" value="1"/>
</dbReference>
<dbReference type="InterPro" id="IPR036390">
    <property type="entry name" value="WH_DNA-bd_sf"/>
</dbReference>
<dbReference type="GO" id="GO:0003677">
    <property type="term" value="F:DNA binding"/>
    <property type="evidence" value="ECO:0007669"/>
    <property type="project" value="UniProtKB-KW"/>
</dbReference>
<evidence type="ECO:0000256" key="3">
    <source>
        <dbReference type="ARBA" id="ARBA00023125"/>
    </source>
</evidence>
<dbReference type="PANTHER" id="PTHR30419:SF8">
    <property type="entry name" value="NITROGEN ASSIMILATION TRANSCRIPTIONAL ACTIVATOR-RELATED"/>
    <property type="match status" value="1"/>
</dbReference>
<dbReference type="Gene3D" id="3.40.190.290">
    <property type="match status" value="1"/>
</dbReference>
<keyword evidence="3" id="KW-0238">DNA-binding</keyword>